<dbReference type="EMBL" id="FOJI01000007">
    <property type="protein sequence ID" value="SEW22463.1"/>
    <property type="molecule type" value="Genomic_DNA"/>
</dbReference>
<feature type="transmembrane region" description="Helical" evidence="1">
    <location>
        <begin position="132"/>
        <end position="152"/>
    </location>
</feature>
<proteinExistence type="predicted"/>
<evidence type="ECO:0000313" key="3">
    <source>
        <dbReference type="Proteomes" id="UP000199701"/>
    </source>
</evidence>
<dbReference type="STRING" id="99656.SAMN05421659_10727"/>
<name>A0A1I0Q6M2_9FIRM</name>
<evidence type="ECO:0000313" key="2">
    <source>
        <dbReference type="EMBL" id="SEW22463.1"/>
    </source>
</evidence>
<dbReference type="OrthoDB" id="1701852at2"/>
<evidence type="ECO:0000256" key="1">
    <source>
        <dbReference type="SAM" id="Phobius"/>
    </source>
</evidence>
<dbReference type="RefSeq" id="WP_092453549.1">
    <property type="nucleotide sequence ID" value="NZ_FOJI01000007.1"/>
</dbReference>
<dbReference type="NCBIfam" id="TIGR03733">
    <property type="entry name" value="lanti_perm_MutG"/>
    <property type="match status" value="1"/>
</dbReference>
<keyword evidence="3" id="KW-1185">Reference proteome</keyword>
<feature type="transmembrane region" description="Helical" evidence="1">
    <location>
        <begin position="61"/>
        <end position="87"/>
    </location>
</feature>
<sequence length="251" mass="28441">MKSFFRLLKGDFQKIRHTSIFWIHVAIPIIGVILFLSYYSFSSWSTEAKVSGYMQALSRAFPLLIGIISAMIVDQEALAGHFQVLLMAKTKYLSFFSKLCMLLLMGFGSIILAVGGFAFGLEFLLHENSFSITFYCNMILILFFSEIFLYILHIICSFRFGTGASIGLGIAETLISTIMLTQLGDKAWKWIPCGWSGRFCDYYLECKTSVGDISNFIKEFKSGAIICFAMTLILLVGSILWFQYFEGRNEE</sequence>
<dbReference type="InterPro" id="IPR022294">
    <property type="entry name" value="ABC-transptr_permeasesu"/>
</dbReference>
<accession>A0A1I0Q6M2</accession>
<protein>
    <submittedName>
        <fullName evidence="2">ABC-2 type transport system permease protein</fullName>
    </submittedName>
</protein>
<organism evidence="2 3">
    <name type="scientific">[Clostridium] fimetarium</name>
    <dbReference type="NCBI Taxonomy" id="99656"/>
    <lineage>
        <taxon>Bacteria</taxon>
        <taxon>Bacillati</taxon>
        <taxon>Bacillota</taxon>
        <taxon>Clostridia</taxon>
        <taxon>Lachnospirales</taxon>
        <taxon>Lachnospiraceae</taxon>
    </lineage>
</organism>
<keyword evidence="1" id="KW-0472">Membrane</keyword>
<feature type="transmembrane region" description="Helical" evidence="1">
    <location>
        <begin position="21"/>
        <end position="41"/>
    </location>
</feature>
<dbReference type="Proteomes" id="UP000199701">
    <property type="component" value="Unassembled WGS sequence"/>
</dbReference>
<feature type="transmembrane region" description="Helical" evidence="1">
    <location>
        <begin position="99"/>
        <end position="120"/>
    </location>
</feature>
<keyword evidence="1" id="KW-0812">Transmembrane</keyword>
<dbReference type="AlphaFoldDB" id="A0A1I0Q6M2"/>
<feature type="transmembrane region" description="Helical" evidence="1">
    <location>
        <begin position="223"/>
        <end position="244"/>
    </location>
</feature>
<reference evidence="2 3" key="1">
    <citation type="submission" date="2016-10" db="EMBL/GenBank/DDBJ databases">
        <authorList>
            <person name="de Groot N.N."/>
        </authorList>
    </citation>
    <scope>NUCLEOTIDE SEQUENCE [LARGE SCALE GENOMIC DNA]</scope>
    <source>
        <strain evidence="2 3">DSM 9179</strain>
    </source>
</reference>
<dbReference type="Pfam" id="PF12730">
    <property type="entry name" value="ABC2_membrane_4"/>
    <property type="match status" value="1"/>
</dbReference>
<keyword evidence="1" id="KW-1133">Transmembrane helix</keyword>
<dbReference type="CDD" id="cd21808">
    <property type="entry name" value="ABC-2_lan_permease_MutG"/>
    <property type="match status" value="1"/>
</dbReference>
<gene>
    <name evidence="2" type="ORF">SAMN05421659_10727</name>
</gene>